<sequence>MQSTGKKKTGGNSVSGVILHKRQTDRTENRSKKKGPSHIDVFREWCKGCGICVAFCPKQVLALDENGHSYAKNPEACIQCGMCEMRCPDFAISVVGKKTGASVEG</sequence>
<evidence type="ECO:0000256" key="3">
    <source>
        <dbReference type="ARBA" id="ARBA00023014"/>
    </source>
</evidence>
<dbReference type="GO" id="GO:0051536">
    <property type="term" value="F:iron-sulfur cluster binding"/>
    <property type="evidence" value="ECO:0007669"/>
    <property type="project" value="UniProtKB-KW"/>
</dbReference>
<name>Q2LW28_SYNAS</name>
<dbReference type="PROSITE" id="PS00198">
    <property type="entry name" value="4FE4S_FER_1"/>
    <property type="match status" value="1"/>
</dbReference>
<dbReference type="RefSeq" id="WP_011418309.1">
    <property type="nucleotide sequence ID" value="NC_007759.1"/>
</dbReference>
<dbReference type="Gene3D" id="3.30.70.20">
    <property type="match status" value="1"/>
</dbReference>
<dbReference type="PROSITE" id="PS51379">
    <property type="entry name" value="4FE4S_FER_2"/>
    <property type="match status" value="2"/>
</dbReference>
<dbReference type="OrthoDB" id="9804603at2"/>
<dbReference type="PANTHER" id="PTHR43122">
    <property type="entry name" value="FERREDOXIN SUBUNIT OF PYRUVATE:FLAVODOXIN OXIDOREDUCTASE-RELATED"/>
    <property type="match status" value="1"/>
</dbReference>
<dbReference type="PANTHER" id="PTHR43122:SF1">
    <property type="entry name" value="IRON-SULFUR-BINDING PROTEIN"/>
    <property type="match status" value="1"/>
</dbReference>
<evidence type="ECO:0000313" key="6">
    <source>
        <dbReference type="EMBL" id="ABC78290.1"/>
    </source>
</evidence>
<evidence type="ECO:0000259" key="5">
    <source>
        <dbReference type="PROSITE" id="PS51379"/>
    </source>
</evidence>
<keyword evidence="7" id="KW-1185">Reference proteome</keyword>
<keyword evidence="1" id="KW-0479">Metal-binding</keyword>
<dbReference type="Pfam" id="PF12838">
    <property type="entry name" value="Fer4_7"/>
    <property type="match status" value="1"/>
</dbReference>
<dbReference type="SUPFAM" id="SSF54862">
    <property type="entry name" value="4Fe-4S ferredoxins"/>
    <property type="match status" value="1"/>
</dbReference>
<organism evidence="6 7">
    <name type="scientific">Syntrophus aciditrophicus (strain SB)</name>
    <dbReference type="NCBI Taxonomy" id="56780"/>
    <lineage>
        <taxon>Bacteria</taxon>
        <taxon>Pseudomonadati</taxon>
        <taxon>Thermodesulfobacteriota</taxon>
        <taxon>Syntrophia</taxon>
        <taxon>Syntrophales</taxon>
        <taxon>Syntrophaceae</taxon>
        <taxon>Syntrophus</taxon>
    </lineage>
</organism>
<feature type="region of interest" description="Disordered" evidence="4">
    <location>
        <begin position="1"/>
        <end position="37"/>
    </location>
</feature>
<protein>
    <submittedName>
        <fullName evidence="6">Ferridoxin</fullName>
    </submittedName>
</protein>
<dbReference type="HOGENOM" id="CLU_2235211_0_0_7"/>
<accession>Q2LW28</accession>
<gene>
    <name evidence="6" type="ORF">SYN_02497</name>
</gene>
<dbReference type="KEGG" id="sat:SYN_02497"/>
<feature type="domain" description="4Fe-4S ferredoxin-type" evidence="5">
    <location>
        <begin position="37"/>
        <end position="66"/>
    </location>
</feature>
<dbReference type="GO" id="GO:0046872">
    <property type="term" value="F:metal ion binding"/>
    <property type="evidence" value="ECO:0007669"/>
    <property type="project" value="UniProtKB-KW"/>
</dbReference>
<keyword evidence="3" id="KW-0411">Iron-sulfur</keyword>
<proteinExistence type="predicted"/>
<keyword evidence="2" id="KW-0408">Iron</keyword>
<reference evidence="6 7" key="1">
    <citation type="journal article" date="2007" name="Proc. Natl. Acad. Sci. U.S.A.">
        <title>The genome of Syntrophus aciditrophicus: life at the thermodynamic limit of microbial growth.</title>
        <authorList>
            <person name="McInerney M.J."/>
            <person name="Rohlin L."/>
            <person name="Mouttaki H."/>
            <person name="Kim U."/>
            <person name="Krupp R.S."/>
            <person name="Rios-Hernandez L."/>
            <person name="Sieber J."/>
            <person name="Struchtemeyer C.G."/>
            <person name="Bhattacharyya A."/>
            <person name="Campbell J.W."/>
            <person name="Gunsalus R.P."/>
        </authorList>
    </citation>
    <scope>NUCLEOTIDE SEQUENCE [LARGE SCALE GENOMIC DNA]</scope>
    <source>
        <strain evidence="6 7">SB</strain>
    </source>
</reference>
<dbReference type="Proteomes" id="UP000001933">
    <property type="component" value="Chromosome"/>
</dbReference>
<dbReference type="AlphaFoldDB" id="Q2LW28"/>
<evidence type="ECO:0000256" key="4">
    <source>
        <dbReference type="SAM" id="MobiDB-lite"/>
    </source>
</evidence>
<evidence type="ECO:0000256" key="2">
    <source>
        <dbReference type="ARBA" id="ARBA00023004"/>
    </source>
</evidence>
<feature type="domain" description="4Fe-4S ferredoxin-type" evidence="5">
    <location>
        <begin position="68"/>
        <end position="97"/>
    </location>
</feature>
<evidence type="ECO:0000313" key="7">
    <source>
        <dbReference type="Proteomes" id="UP000001933"/>
    </source>
</evidence>
<dbReference type="eggNOG" id="COG1146">
    <property type="taxonomic scope" value="Bacteria"/>
</dbReference>
<dbReference type="InterPro" id="IPR017896">
    <property type="entry name" value="4Fe4S_Fe-S-bd"/>
</dbReference>
<dbReference type="EMBL" id="CP000252">
    <property type="protein sequence ID" value="ABC78290.1"/>
    <property type="molecule type" value="Genomic_DNA"/>
</dbReference>
<dbReference type="InterPro" id="IPR017900">
    <property type="entry name" value="4Fe4S_Fe_S_CS"/>
</dbReference>
<dbReference type="InParanoid" id="Q2LW28"/>
<dbReference type="STRING" id="56780.SYN_02497"/>
<evidence type="ECO:0000256" key="1">
    <source>
        <dbReference type="ARBA" id="ARBA00022723"/>
    </source>
</evidence>